<dbReference type="GO" id="GO:0004674">
    <property type="term" value="F:protein serine/threonine kinase activity"/>
    <property type="evidence" value="ECO:0007669"/>
    <property type="project" value="UniProtKB-KW"/>
</dbReference>
<keyword evidence="2" id="KW-0723">Serine/threonine-protein kinase</keyword>
<evidence type="ECO:0000256" key="3">
    <source>
        <dbReference type="ARBA" id="ARBA00022679"/>
    </source>
</evidence>
<dbReference type="Pfam" id="PF00069">
    <property type="entry name" value="Pkinase"/>
    <property type="match status" value="1"/>
</dbReference>
<evidence type="ECO:0000256" key="5">
    <source>
        <dbReference type="ARBA" id="ARBA00022777"/>
    </source>
</evidence>
<evidence type="ECO:0000259" key="10">
    <source>
        <dbReference type="SMART" id="SM00220"/>
    </source>
</evidence>
<evidence type="ECO:0000256" key="1">
    <source>
        <dbReference type="ARBA" id="ARBA00012513"/>
    </source>
</evidence>
<evidence type="ECO:0000256" key="9">
    <source>
        <dbReference type="SAM" id="MobiDB-lite"/>
    </source>
</evidence>
<comment type="caution">
    <text evidence="11">The sequence shown here is derived from an EMBL/GenBank/DDBJ whole genome shotgun (WGS) entry which is preliminary data.</text>
</comment>
<dbReference type="EC" id="2.7.11.1" evidence="1"/>
<keyword evidence="6" id="KW-0067">ATP-binding</keyword>
<evidence type="ECO:0000256" key="8">
    <source>
        <dbReference type="ARBA" id="ARBA00048679"/>
    </source>
</evidence>
<dbReference type="SMART" id="SM00220">
    <property type="entry name" value="S_TKc"/>
    <property type="match status" value="1"/>
</dbReference>
<evidence type="ECO:0000256" key="2">
    <source>
        <dbReference type="ARBA" id="ARBA00022527"/>
    </source>
</evidence>
<keyword evidence="3" id="KW-0808">Transferase</keyword>
<comment type="catalytic activity">
    <reaction evidence="8">
        <text>L-seryl-[protein] + ATP = O-phospho-L-seryl-[protein] + ADP + H(+)</text>
        <dbReference type="Rhea" id="RHEA:17989"/>
        <dbReference type="Rhea" id="RHEA-COMP:9863"/>
        <dbReference type="Rhea" id="RHEA-COMP:11604"/>
        <dbReference type="ChEBI" id="CHEBI:15378"/>
        <dbReference type="ChEBI" id="CHEBI:29999"/>
        <dbReference type="ChEBI" id="CHEBI:30616"/>
        <dbReference type="ChEBI" id="CHEBI:83421"/>
        <dbReference type="ChEBI" id="CHEBI:456216"/>
        <dbReference type="EC" id="2.7.11.1"/>
    </reaction>
</comment>
<evidence type="ECO:0000313" key="11">
    <source>
        <dbReference type="EMBL" id="CAA3020599.1"/>
    </source>
</evidence>
<dbReference type="Proteomes" id="UP000594638">
    <property type="component" value="Unassembled WGS sequence"/>
</dbReference>
<comment type="catalytic activity">
    <reaction evidence="7">
        <text>L-threonyl-[protein] + ATP = O-phospho-L-threonyl-[protein] + ADP + H(+)</text>
        <dbReference type="Rhea" id="RHEA:46608"/>
        <dbReference type="Rhea" id="RHEA-COMP:11060"/>
        <dbReference type="Rhea" id="RHEA-COMP:11605"/>
        <dbReference type="ChEBI" id="CHEBI:15378"/>
        <dbReference type="ChEBI" id="CHEBI:30013"/>
        <dbReference type="ChEBI" id="CHEBI:30616"/>
        <dbReference type="ChEBI" id="CHEBI:61977"/>
        <dbReference type="ChEBI" id="CHEBI:456216"/>
        <dbReference type="EC" id="2.7.11.1"/>
    </reaction>
</comment>
<reference evidence="11 12" key="1">
    <citation type="submission" date="2019-12" db="EMBL/GenBank/DDBJ databases">
        <authorList>
            <person name="Alioto T."/>
            <person name="Alioto T."/>
            <person name="Gomez Garrido J."/>
        </authorList>
    </citation>
    <scope>NUCLEOTIDE SEQUENCE [LARGE SCALE GENOMIC DNA]</scope>
</reference>
<dbReference type="SUPFAM" id="SSF56112">
    <property type="entry name" value="Protein kinase-like (PK-like)"/>
    <property type="match status" value="1"/>
</dbReference>
<feature type="region of interest" description="Disordered" evidence="9">
    <location>
        <begin position="408"/>
        <end position="435"/>
    </location>
</feature>
<feature type="domain" description="Protein kinase" evidence="10">
    <location>
        <begin position="209"/>
        <end position="375"/>
    </location>
</feature>
<feature type="compositionally biased region" description="Polar residues" evidence="9">
    <location>
        <begin position="144"/>
        <end position="180"/>
    </location>
</feature>
<sequence>MDLMRPVYVPIEQSNGDVKCLVTSLSMKGPFMEDLSIEVPSVKPSPSLLSPAENLVEESNDLGHISSPFLFPRPSENTDASLLADSEEKECIWDASLPPSGNVSPHSSIDNTGVVTAISIVNSYMSTKSDGMLSVDRNYASTKGSFQGDSLESTKTSISRASDSSGLSDDSNWSNITRSGNKPHKGNDPRWKAILGIRSCDGILGMSHFELLKRLGCGDIGRLYLSELSGTRRFFAMKVMDKASLSRQRQSGKHFSEYAARFYAAEVLLALKYLHMLGVVYRDLKPENDNGHIMLSDFDLSLRCAVSPTLIRTSTLDLDPKKRGATFCIHPACIEPTSSCIQPACFFPESFRRKEPQLRPGVKRGATEIKQHPFFEGVNWALMQCSTPPEVPRPIEAEFPVKFGRVDPVGAGSSSKRAVGKDMKSEGRYPDFEFF</sequence>
<keyword evidence="4" id="KW-0547">Nucleotide-binding</keyword>
<dbReference type="GO" id="GO:0005524">
    <property type="term" value="F:ATP binding"/>
    <property type="evidence" value="ECO:0007669"/>
    <property type="project" value="UniProtKB-KW"/>
</dbReference>
<keyword evidence="5 11" id="KW-0418">Kinase</keyword>
<feature type="region of interest" description="Disordered" evidence="9">
    <location>
        <begin position="144"/>
        <end position="188"/>
    </location>
</feature>
<dbReference type="PANTHER" id="PTHR45637">
    <property type="entry name" value="FLIPPASE KINASE 1-RELATED"/>
    <property type="match status" value="1"/>
</dbReference>
<keyword evidence="12" id="KW-1185">Reference proteome</keyword>
<dbReference type="Gene3D" id="3.30.200.20">
    <property type="entry name" value="Phosphorylase Kinase, domain 1"/>
    <property type="match status" value="1"/>
</dbReference>
<evidence type="ECO:0000256" key="7">
    <source>
        <dbReference type="ARBA" id="ARBA00047899"/>
    </source>
</evidence>
<dbReference type="Gene3D" id="1.10.510.10">
    <property type="entry name" value="Transferase(Phosphotransferase) domain 1"/>
    <property type="match status" value="1"/>
</dbReference>
<protein>
    <recommendedName>
        <fullName evidence="1">non-specific serine/threonine protein kinase</fullName>
        <ecNumber evidence="1">2.7.11.1</ecNumber>
    </recommendedName>
</protein>
<evidence type="ECO:0000256" key="4">
    <source>
        <dbReference type="ARBA" id="ARBA00022741"/>
    </source>
</evidence>
<dbReference type="OrthoDB" id="432483at2759"/>
<feature type="compositionally biased region" description="Basic and acidic residues" evidence="9">
    <location>
        <begin position="419"/>
        <end position="435"/>
    </location>
</feature>
<dbReference type="EMBL" id="CACTIH010009041">
    <property type="protein sequence ID" value="CAA3020599.1"/>
    <property type="molecule type" value="Genomic_DNA"/>
</dbReference>
<evidence type="ECO:0000256" key="6">
    <source>
        <dbReference type="ARBA" id="ARBA00022840"/>
    </source>
</evidence>
<evidence type="ECO:0000313" key="12">
    <source>
        <dbReference type="Proteomes" id="UP000594638"/>
    </source>
</evidence>
<dbReference type="InterPro" id="IPR011009">
    <property type="entry name" value="Kinase-like_dom_sf"/>
</dbReference>
<accession>A0A8S0UTM5</accession>
<dbReference type="AlphaFoldDB" id="A0A8S0UTM5"/>
<dbReference type="Gramene" id="OE9A081673T1">
    <property type="protein sequence ID" value="OE9A081673C1"/>
    <property type="gene ID" value="OE9A081673"/>
</dbReference>
<gene>
    <name evidence="11" type="ORF">OLEA9_A081673</name>
</gene>
<proteinExistence type="predicted"/>
<name>A0A8S0UTM5_OLEEU</name>
<organism evidence="11 12">
    <name type="scientific">Olea europaea subsp. europaea</name>
    <dbReference type="NCBI Taxonomy" id="158383"/>
    <lineage>
        <taxon>Eukaryota</taxon>
        <taxon>Viridiplantae</taxon>
        <taxon>Streptophyta</taxon>
        <taxon>Embryophyta</taxon>
        <taxon>Tracheophyta</taxon>
        <taxon>Spermatophyta</taxon>
        <taxon>Magnoliopsida</taxon>
        <taxon>eudicotyledons</taxon>
        <taxon>Gunneridae</taxon>
        <taxon>Pentapetalae</taxon>
        <taxon>asterids</taxon>
        <taxon>lamiids</taxon>
        <taxon>Lamiales</taxon>
        <taxon>Oleaceae</taxon>
        <taxon>Oleeae</taxon>
        <taxon>Olea</taxon>
    </lineage>
</organism>
<dbReference type="FunFam" id="1.10.510.10:FF:000294">
    <property type="entry name" value="Serine/threonine-protein kinase OXI1"/>
    <property type="match status" value="1"/>
</dbReference>
<dbReference type="InterPro" id="IPR000719">
    <property type="entry name" value="Prot_kinase_dom"/>
</dbReference>